<protein>
    <submittedName>
        <fullName evidence="3">Virulence-associated E family protein</fullName>
    </submittedName>
</protein>
<accession>A0ABY4GZA5</accession>
<evidence type="ECO:0000256" key="1">
    <source>
        <dbReference type="SAM" id="MobiDB-lite"/>
    </source>
</evidence>
<dbReference type="Pfam" id="PF05272">
    <property type="entry name" value="VapE-like_dom"/>
    <property type="match status" value="1"/>
</dbReference>
<dbReference type="InterPro" id="IPR007936">
    <property type="entry name" value="VapE-like_dom"/>
</dbReference>
<dbReference type="Proteomes" id="UP000831880">
    <property type="component" value="Chromosome"/>
</dbReference>
<dbReference type="RefSeq" id="WP_244752999.1">
    <property type="nucleotide sequence ID" value="NZ_CP095074.1"/>
</dbReference>
<dbReference type="PANTHER" id="PTHR34985:SF1">
    <property type="entry name" value="SLR0554 PROTEIN"/>
    <property type="match status" value="1"/>
</dbReference>
<gene>
    <name evidence="3" type="ORF">MUO14_24020</name>
</gene>
<organism evidence="3 4">
    <name type="scientific">Halobacillus shinanisalinarum</name>
    <dbReference type="NCBI Taxonomy" id="2932258"/>
    <lineage>
        <taxon>Bacteria</taxon>
        <taxon>Bacillati</taxon>
        <taxon>Bacillota</taxon>
        <taxon>Bacilli</taxon>
        <taxon>Bacillales</taxon>
        <taxon>Bacillaceae</taxon>
        <taxon>Halobacillus</taxon>
    </lineage>
</organism>
<dbReference type="EMBL" id="CP095074">
    <property type="protein sequence ID" value="UOQ93399.1"/>
    <property type="molecule type" value="Genomic_DNA"/>
</dbReference>
<dbReference type="InterPro" id="IPR027417">
    <property type="entry name" value="P-loop_NTPase"/>
</dbReference>
<proteinExistence type="predicted"/>
<dbReference type="PANTHER" id="PTHR34985">
    <property type="entry name" value="SLR0554 PROTEIN"/>
    <property type="match status" value="1"/>
</dbReference>
<feature type="domain" description="Virulence-associated protein E-like" evidence="2">
    <location>
        <begin position="478"/>
        <end position="695"/>
    </location>
</feature>
<dbReference type="SUPFAM" id="SSF52540">
    <property type="entry name" value="P-loop containing nucleoside triphosphate hydrolases"/>
    <property type="match status" value="1"/>
</dbReference>
<name>A0ABY4GZA5_9BACI</name>
<evidence type="ECO:0000259" key="2">
    <source>
        <dbReference type="Pfam" id="PF05272"/>
    </source>
</evidence>
<keyword evidence="4" id="KW-1185">Reference proteome</keyword>
<reference evidence="3 4" key="1">
    <citation type="submission" date="2022-04" db="EMBL/GenBank/DDBJ databases">
        <title>Halobacillus sp. isolated from saltern.</title>
        <authorList>
            <person name="Won M."/>
            <person name="Lee C.-M."/>
            <person name="Woen H.-Y."/>
            <person name="Kwon S.-W."/>
        </authorList>
    </citation>
    <scope>NUCLEOTIDE SEQUENCE [LARGE SCALE GENOMIC DNA]</scope>
    <source>
        <strain evidence="3 4">SSTM10-2</strain>
    </source>
</reference>
<evidence type="ECO:0000313" key="4">
    <source>
        <dbReference type="Proteomes" id="UP000831880"/>
    </source>
</evidence>
<sequence length="810" mass="92975">MDSVAPAKKLNLTHDGSITIATGKSRKEMKWKNREMLWSELLKRLSETTKTRETHAEYMKMTKSQQDAVKDVGGFVGGTLKGGRRKADTVSWRQVVTLDADHIKGDLWASIEMLFDYACCIYSTHKHKAEKPRLRFVFPLSRAVTPDEYQAVSRKIAADIGIDFFDDTTYQAHRLMYWPSTSSDGAYVFEKQDADWLDPDDVLNRYNDWTDPLEWPESSRQQNVRKKEAEKQGDPLEKPRMVGAFCRTYSITEAIETFLGDVYEEAGDGRFTYTDGSTNGGLVLYDDRFAFSHHGTDPVGGQLTNAFDLVRIHKFGIQDEDIKPDTPMNRHPSYKAMVDFAAKDENVRMQLGEEQLAAAEEEFGEVAEGESHEWLKKLERHSKTGEVLSTRGNIVTVLENDPSLKDRIMLNEFSFRATVREKLPWANADTGALWEDQDEDALFHYLESVYGIDAPGKVRNGIGVILKRHRFHPVQEYLEKLEWDGQERLDTLFIDYLGADDSEYVRAATRKAMAAAVKRVMDPGCKFDYMPVLVGSQGVGKSMILNKLGQQWFSDSLTTVHGKDAYEQLQGVWIMEMGELSATRKADVEAIKLFLSKQTDIFRVAYGRHTSVFPRQCVFFGTTNDREFLKDKTGNRRFWPIVVGGETRKDLWKEFSKEEINQIWAEAVVRYKEGEKLYLEGALEEEALQVQEMHTEESSKVGLIREYLEMPLPEEWPSMDIASRRHRIHGSDFGEMEEAPEGNARDKVCAMEIWVELFEGDPKQLNPTQAREINDILRKMDGWESYEKSRGRLRFGKYYGVQKAFVKKEN</sequence>
<evidence type="ECO:0000313" key="3">
    <source>
        <dbReference type="EMBL" id="UOQ93399.1"/>
    </source>
</evidence>
<feature type="region of interest" description="Disordered" evidence="1">
    <location>
        <begin position="217"/>
        <end position="236"/>
    </location>
</feature>
<feature type="compositionally biased region" description="Basic and acidic residues" evidence="1">
    <location>
        <begin position="225"/>
        <end position="236"/>
    </location>
</feature>